<evidence type="ECO:0000256" key="1">
    <source>
        <dbReference type="ARBA" id="ARBA00004141"/>
    </source>
</evidence>
<keyword evidence="4 6" id="KW-1133">Transmembrane helix</keyword>
<evidence type="ECO:0000256" key="3">
    <source>
        <dbReference type="ARBA" id="ARBA00022692"/>
    </source>
</evidence>
<dbReference type="Gene3D" id="1.20.58.340">
    <property type="entry name" value="Magnesium transport protein CorA, transmembrane region"/>
    <property type="match status" value="1"/>
</dbReference>
<sequence>MDTATEKGGEGRKARARDLVYLLLPDGLMIFLALVMAPIVVIPLLVPALPQSVAGFLNMADTTIIAVFVLEYALKLGLAEDPASHFLDRWHLLDLAIIALPFLEVLPFAGSTLARSSPTLRLLRVARVAAAGGRTVERQIEPEVAVSGPATPAVSTMRIRGRVEEAGGDGREFSPAEVKGYLADPAAGAWFEISGVSRLDFPVLSDLFGLPAAYFESRLVRPTHPGITSAGATRLIFVQEPEQGFQVRKGVRVPVVTSTGLVIVSRGETIVTVSKAEGRIFEPLPAGLDGSAPAGEPLAARVLYGLLDRINEDYARILAEMEAEMMRLESIPNNQMPENFLDSAFQFKRVSSALASSLFHQKEVTAIIARSIPATGPWAGQKSIFDALAGETVYLHETAGNIREGLLSLIDVHINTVSYEMNRAMRVIAVLSALVLIPTLVGQMLGMNILGIPFDLYLWQVTVWTVIAMLAVGWIFYKLGWLR</sequence>
<dbReference type="InterPro" id="IPR002523">
    <property type="entry name" value="MgTranspt_CorA/ZnTranspt_ZntB"/>
</dbReference>
<feature type="transmembrane region" description="Helical" evidence="6">
    <location>
        <begin position="427"/>
        <end position="450"/>
    </location>
</feature>
<dbReference type="SUPFAM" id="SSF143865">
    <property type="entry name" value="CorA soluble domain-like"/>
    <property type="match status" value="1"/>
</dbReference>
<name>A0ABU3WZE7_9EURY</name>
<dbReference type="SUPFAM" id="SSF144083">
    <property type="entry name" value="Magnesium transport protein CorA, transmembrane region"/>
    <property type="match status" value="1"/>
</dbReference>
<evidence type="ECO:0000259" key="7">
    <source>
        <dbReference type="Pfam" id="PF00520"/>
    </source>
</evidence>
<dbReference type="InterPro" id="IPR045863">
    <property type="entry name" value="CorA_TM1_TM2"/>
</dbReference>
<organism evidence="8 9">
    <name type="scientific">Methanoculleus caldifontis</name>
    <dbReference type="NCBI Taxonomy" id="2651577"/>
    <lineage>
        <taxon>Archaea</taxon>
        <taxon>Methanobacteriati</taxon>
        <taxon>Methanobacteriota</taxon>
        <taxon>Stenosarchaea group</taxon>
        <taxon>Methanomicrobia</taxon>
        <taxon>Methanomicrobiales</taxon>
        <taxon>Methanomicrobiaceae</taxon>
        <taxon>Methanoculleus</taxon>
    </lineage>
</organism>
<evidence type="ECO:0000256" key="6">
    <source>
        <dbReference type="SAM" id="Phobius"/>
    </source>
</evidence>
<protein>
    <recommendedName>
        <fullName evidence="7">Ion transport domain-containing protein</fullName>
    </recommendedName>
</protein>
<gene>
    <name evidence="8" type="ORF">F8E02_01615</name>
</gene>
<dbReference type="EMBL" id="WBKO01000001">
    <property type="protein sequence ID" value="MDV2480722.1"/>
    <property type="molecule type" value="Genomic_DNA"/>
</dbReference>
<feature type="transmembrane region" description="Helical" evidence="6">
    <location>
        <begin position="53"/>
        <end position="70"/>
    </location>
</feature>
<dbReference type="Gene3D" id="1.20.120.350">
    <property type="entry name" value="Voltage-gated potassium channels. Chain C"/>
    <property type="match status" value="1"/>
</dbReference>
<dbReference type="RefSeq" id="WP_317063692.1">
    <property type="nucleotide sequence ID" value="NZ_WBKO01000001.1"/>
</dbReference>
<evidence type="ECO:0000256" key="5">
    <source>
        <dbReference type="ARBA" id="ARBA00023136"/>
    </source>
</evidence>
<comment type="similarity">
    <text evidence="2">Belongs to the CorA metal ion transporter (MIT) (TC 1.A.35) family.</text>
</comment>
<evidence type="ECO:0000256" key="4">
    <source>
        <dbReference type="ARBA" id="ARBA00022989"/>
    </source>
</evidence>
<evidence type="ECO:0000313" key="9">
    <source>
        <dbReference type="Proteomes" id="UP001281203"/>
    </source>
</evidence>
<dbReference type="Pfam" id="PF01544">
    <property type="entry name" value="CorA"/>
    <property type="match status" value="1"/>
</dbReference>
<keyword evidence="3 6" id="KW-0812">Transmembrane</keyword>
<keyword evidence="5 6" id="KW-0472">Membrane</keyword>
<comment type="caution">
    <text evidence="8">The sequence shown here is derived from an EMBL/GenBank/DDBJ whole genome shotgun (WGS) entry which is preliminary data.</text>
</comment>
<feature type="domain" description="Ion transport" evidence="7">
    <location>
        <begin position="29"/>
        <end position="128"/>
    </location>
</feature>
<keyword evidence="9" id="KW-1185">Reference proteome</keyword>
<dbReference type="Proteomes" id="UP001281203">
    <property type="component" value="Unassembled WGS sequence"/>
</dbReference>
<dbReference type="InterPro" id="IPR045861">
    <property type="entry name" value="CorA_cytoplasmic_dom"/>
</dbReference>
<reference evidence="8 9" key="1">
    <citation type="submission" date="2019-10" db="EMBL/GenBank/DDBJ databases">
        <title>Isolation and characterization of Methanoculleus sp. Wushi-C6 from a hot spring well.</title>
        <authorList>
            <person name="Chen S.-C."/>
            <person name="Lan Z.-H."/>
            <person name="You Y.-T."/>
            <person name="Lai M.-C."/>
        </authorList>
    </citation>
    <scope>NUCLEOTIDE SEQUENCE [LARGE SCALE GENOMIC DNA]</scope>
    <source>
        <strain evidence="8 9">Wushi-C6</strain>
    </source>
</reference>
<feature type="transmembrane region" description="Helical" evidence="6">
    <location>
        <begin position="27"/>
        <end position="46"/>
    </location>
</feature>
<dbReference type="InterPro" id="IPR027359">
    <property type="entry name" value="Volt_channel_dom_sf"/>
</dbReference>
<dbReference type="Pfam" id="PF00520">
    <property type="entry name" value="Ion_trans"/>
    <property type="match status" value="1"/>
</dbReference>
<comment type="subcellular location">
    <subcellularLocation>
        <location evidence="1">Membrane</location>
        <topology evidence="1">Multi-pass membrane protein</topology>
    </subcellularLocation>
</comment>
<feature type="transmembrane region" description="Helical" evidence="6">
    <location>
        <begin position="456"/>
        <end position="477"/>
    </location>
</feature>
<dbReference type="InterPro" id="IPR005821">
    <property type="entry name" value="Ion_trans_dom"/>
</dbReference>
<evidence type="ECO:0000256" key="2">
    <source>
        <dbReference type="ARBA" id="ARBA00009765"/>
    </source>
</evidence>
<dbReference type="SUPFAM" id="SSF81324">
    <property type="entry name" value="Voltage-gated potassium channels"/>
    <property type="match status" value="1"/>
</dbReference>
<evidence type="ECO:0000313" key="8">
    <source>
        <dbReference type="EMBL" id="MDV2480722.1"/>
    </source>
</evidence>
<accession>A0ABU3WZE7</accession>
<proteinExistence type="inferred from homology"/>